<comment type="caution">
    <text evidence="3">The sequence shown here is derived from an EMBL/GenBank/DDBJ whole genome shotgun (WGS) entry which is preliminary data.</text>
</comment>
<dbReference type="Pfam" id="PF10173">
    <property type="entry name" value="Mit_KHE1"/>
    <property type="match status" value="1"/>
</dbReference>
<keyword evidence="2" id="KW-1133">Transmembrane helix</keyword>
<dbReference type="PANTHER" id="PTHR28062:SF1">
    <property type="entry name" value="TRANSMEMBRANE PROTEIN"/>
    <property type="match status" value="1"/>
</dbReference>
<dbReference type="GO" id="GO:1902600">
    <property type="term" value="P:proton transmembrane transport"/>
    <property type="evidence" value="ECO:0007669"/>
    <property type="project" value="TreeGrafter"/>
</dbReference>
<keyword evidence="2" id="KW-0472">Membrane</keyword>
<reference evidence="3 4" key="1">
    <citation type="journal article" date="2019" name="Genome Biol. Evol.">
        <title>Genomic Plasticity Mediated by Transposable Elements in the Plant Pathogenic Fungus Colletotrichum higginsianum.</title>
        <authorList>
            <person name="Tsushima A."/>
            <person name="Gan P."/>
            <person name="Kumakura N."/>
            <person name="Narusaka M."/>
            <person name="Takano Y."/>
            <person name="Narusaka Y."/>
            <person name="Shirasu K."/>
        </authorList>
    </citation>
    <scope>NUCLEOTIDE SEQUENCE [LARGE SCALE GENOMIC DNA]</scope>
    <source>
        <strain evidence="3 4">MAFF305635-RFP</strain>
    </source>
</reference>
<dbReference type="EMBL" id="MWPZ01000004">
    <property type="protein sequence ID" value="TID00015.1"/>
    <property type="molecule type" value="Genomic_DNA"/>
</dbReference>
<accession>A0A4T0W417</accession>
<feature type="transmembrane region" description="Helical" evidence="2">
    <location>
        <begin position="128"/>
        <end position="147"/>
    </location>
</feature>
<organism evidence="3 4">
    <name type="scientific">Colletotrichum higginsianum</name>
    <dbReference type="NCBI Taxonomy" id="80884"/>
    <lineage>
        <taxon>Eukaryota</taxon>
        <taxon>Fungi</taxon>
        <taxon>Dikarya</taxon>
        <taxon>Ascomycota</taxon>
        <taxon>Pezizomycotina</taxon>
        <taxon>Sordariomycetes</taxon>
        <taxon>Hypocreomycetidae</taxon>
        <taxon>Glomerellales</taxon>
        <taxon>Glomerellaceae</taxon>
        <taxon>Colletotrichum</taxon>
        <taxon>Colletotrichum destructivum species complex</taxon>
    </lineage>
</organism>
<sequence length="305" mass="34245">MRLYLLPLTTSRTLLYSQRLNIATNNQQGLADKVGKKAAKLWAGWEARESGWQKKVVNYGNYALRRIPYEEWGLKSVPPISARRKDDELKGKERIELVFPDSVIPAGKAEQVVKTLATERDALHKRKLIWCLIGMPISAPFALVPVIPNLPFFYLVYRAWSHWRALEGGKHLRFLIDNKLLALSPSKLLNDIYTPLIPESTTQTPSKPALGLNEPLQAKEENAKDDAILLSQANGQHIAKALEVPELGVEIERAIWQVNHAKQAKQEEATDNAADEAAKQAARQVNAETPKDKEKSAPSHDDEKK</sequence>
<evidence type="ECO:0000313" key="4">
    <source>
        <dbReference type="Proteomes" id="UP000305883"/>
    </source>
</evidence>
<dbReference type="GO" id="GO:0006813">
    <property type="term" value="P:potassium ion transport"/>
    <property type="evidence" value="ECO:0007669"/>
    <property type="project" value="TreeGrafter"/>
</dbReference>
<evidence type="ECO:0000313" key="3">
    <source>
        <dbReference type="EMBL" id="TID00015.1"/>
    </source>
</evidence>
<feature type="compositionally biased region" description="Basic and acidic residues" evidence="1">
    <location>
        <begin position="289"/>
        <end position="305"/>
    </location>
</feature>
<feature type="region of interest" description="Disordered" evidence="1">
    <location>
        <begin position="261"/>
        <end position="305"/>
    </location>
</feature>
<evidence type="ECO:0000256" key="1">
    <source>
        <dbReference type="SAM" id="MobiDB-lite"/>
    </source>
</evidence>
<protein>
    <recommendedName>
        <fullName evidence="5">Mitochondrial K+-H+ exchange-related-domain-containing protein</fullName>
    </recommendedName>
</protein>
<dbReference type="OrthoDB" id="5562676at2759"/>
<dbReference type="PANTHER" id="PTHR28062">
    <property type="entry name" value="K+-H+ EXCHANGE-LIKE PROTEIN"/>
    <property type="match status" value="1"/>
</dbReference>
<dbReference type="Proteomes" id="UP000305883">
    <property type="component" value="Unassembled WGS sequence"/>
</dbReference>
<proteinExistence type="predicted"/>
<name>A0A4T0W417_9PEZI</name>
<keyword evidence="2" id="KW-0812">Transmembrane</keyword>
<evidence type="ECO:0008006" key="5">
    <source>
        <dbReference type="Google" id="ProtNLM"/>
    </source>
</evidence>
<dbReference type="GO" id="GO:0005743">
    <property type="term" value="C:mitochondrial inner membrane"/>
    <property type="evidence" value="ECO:0007669"/>
    <property type="project" value="TreeGrafter"/>
</dbReference>
<dbReference type="AlphaFoldDB" id="A0A4T0W417"/>
<gene>
    <name evidence="3" type="ORF">CH35J_005589</name>
</gene>
<evidence type="ECO:0000256" key="2">
    <source>
        <dbReference type="SAM" id="Phobius"/>
    </source>
</evidence>
<dbReference type="InterPro" id="IPR018786">
    <property type="entry name" value="Mit_KHE1"/>
</dbReference>